<organism evidence="2 3">
    <name type="scientific">Lacihabitans soyangensis</name>
    <dbReference type="NCBI Taxonomy" id="869394"/>
    <lineage>
        <taxon>Bacteria</taxon>
        <taxon>Pseudomonadati</taxon>
        <taxon>Bacteroidota</taxon>
        <taxon>Cytophagia</taxon>
        <taxon>Cytophagales</taxon>
        <taxon>Leadbetterellaceae</taxon>
        <taxon>Lacihabitans</taxon>
    </lineage>
</organism>
<dbReference type="SUPFAM" id="SSF55729">
    <property type="entry name" value="Acyl-CoA N-acyltransferases (Nat)"/>
    <property type="match status" value="1"/>
</dbReference>
<dbReference type="InterPro" id="IPR016181">
    <property type="entry name" value="Acyl_CoA_acyltransferase"/>
</dbReference>
<dbReference type="PANTHER" id="PTHR43792">
    <property type="entry name" value="GNAT FAMILY, PUTATIVE (AFU_ORTHOLOGUE AFUA_3G00765)-RELATED-RELATED"/>
    <property type="match status" value="1"/>
</dbReference>
<evidence type="ECO:0000259" key="1">
    <source>
        <dbReference type="PROSITE" id="PS51186"/>
    </source>
</evidence>
<evidence type="ECO:0000313" key="2">
    <source>
        <dbReference type="EMBL" id="MCP9765493.1"/>
    </source>
</evidence>
<name>A0AAE3H5X9_9BACT</name>
<dbReference type="Gene3D" id="3.40.630.30">
    <property type="match status" value="1"/>
</dbReference>
<dbReference type="Pfam" id="PF13302">
    <property type="entry name" value="Acetyltransf_3"/>
    <property type="match status" value="1"/>
</dbReference>
<gene>
    <name evidence="2" type="ORF">EGI31_21370</name>
</gene>
<protein>
    <submittedName>
        <fullName evidence="2">N-acetyltransferase</fullName>
    </submittedName>
</protein>
<sequence>MELRIIERDTDKTEGLYSSEDCQMLLQSYEDYYQTIGFHKPWVGYFVVSQNQIVGSCGFTGEPQDGKVEIAYWTFKAFEGQGIASFSCKELVSIAQRTDSNLIITAKTAPEFNASTKILQKNGFQYTRIVQDHEIGDAWLWTLARE</sequence>
<dbReference type="InterPro" id="IPR051531">
    <property type="entry name" value="N-acetyltransferase"/>
</dbReference>
<dbReference type="RefSeq" id="WP_255039191.1">
    <property type="nucleotide sequence ID" value="NZ_RJUF01000184.1"/>
</dbReference>
<dbReference type="Proteomes" id="UP001204144">
    <property type="component" value="Unassembled WGS sequence"/>
</dbReference>
<dbReference type="InterPro" id="IPR000182">
    <property type="entry name" value="GNAT_dom"/>
</dbReference>
<evidence type="ECO:0000313" key="3">
    <source>
        <dbReference type="Proteomes" id="UP001204144"/>
    </source>
</evidence>
<comment type="caution">
    <text evidence="2">The sequence shown here is derived from an EMBL/GenBank/DDBJ whole genome shotgun (WGS) entry which is preliminary data.</text>
</comment>
<dbReference type="AlphaFoldDB" id="A0AAE3H5X9"/>
<proteinExistence type="predicted"/>
<dbReference type="PANTHER" id="PTHR43792:SF13">
    <property type="entry name" value="ACETYLTRANSFERASE"/>
    <property type="match status" value="1"/>
</dbReference>
<dbReference type="EMBL" id="RJUF01000184">
    <property type="protein sequence ID" value="MCP9765493.1"/>
    <property type="molecule type" value="Genomic_DNA"/>
</dbReference>
<accession>A0AAE3H5X9</accession>
<reference evidence="2 3" key="1">
    <citation type="submission" date="2018-11" db="EMBL/GenBank/DDBJ databases">
        <title>Novel bacteria species description.</title>
        <authorList>
            <person name="Han J.-H."/>
        </authorList>
    </citation>
    <scope>NUCLEOTIDE SEQUENCE [LARGE SCALE GENOMIC DNA]</scope>
    <source>
        <strain evidence="2 3">KCTC23259</strain>
    </source>
</reference>
<dbReference type="GO" id="GO:0016747">
    <property type="term" value="F:acyltransferase activity, transferring groups other than amino-acyl groups"/>
    <property type="evidence" value="ECO:0007669"/>
    <property type="project" value="InterPro"/>
</dbReference>
<dbReference type="PROSITE" id="PS51186">
    <property type="entry name" value="GNAT"/>
    <property type="match status" value="1"/>
</dbReference>
<keyword evidence="3" id="KW-1185">Reference proteome</keyword>
<feature type="domain" description="N-acetyltransferase" evidence="1">
    <location>
        <begin position="1"/>
        <end position="146"/>
    </location>
</feature>